<dbReference type="Proteomes" id="UP000218505">
    <property type="component" value="Chromosome"/>
</dbReference>
<evidence type="ECO:0000313" key="3">
    <source>
        <dbReference type="EMBL" id="ATE57157.1"/>
    </source>
</evidence>
<keyword evidence="4" id="KW-1185">Reference proteome</keyword>
<keyword evidence="2" id="KW-0812">Transmembrane</keyword>
<keyword evidence="2" id="KW-0472">Membrane</keyword>
<dbReference type="KEGG" id="apre:CNX65_30890"/>
<proteinExistence type="predicted"/>
<protein>
    <submittedName>
        <fullName evidence="3">Uncharacterized protein</fullName>
    </submittedName>
</protein>
<sequence length="212" mass="23445">MVVPSRRTRWKKVLAEKRVRAVLLVLGLVSVLVGVILVGSESTERRALGVLGFAVYSLVLCLRHGQWTAAFTAIALTGMGVFASEQYVQPWWYSVLGERLDGCVVVDPDAGLRDRSVYHVRCGEREFESDNDGSWNYVAVYKPFSLRVDRTGLLPPRAVVPWERDVSGGPFALGGFLVFALAFLPAARFAPKPRSRAPRQQEPGGPLTDKFL</sequence>
<feature type="transmembrane region" description="Helical" evidence="2">
    <location>
        <begin position="46"/>
        <end position="62"/>
    </location>
</feature>
<feature type="transmembrane region" description="Helical" evidence="2">
    <location>
        <begin position="69"/>
        <end position="88"/>
    </location>
</feature>
<accession>A0A290ZDT2</accession>
<dbReference type="AlphaFoldDB" id="A0A290ZDT2"/>
<dbReference type="RefSeq" id="WP_096496885.1">
    <property type="nucleotide sequence ID" value="NZ_CP023445.1"/>
</dbReference>
<evidence type="ECO:0000256" key="2">
    <source>
        <dbReference type="SAM" id="Phobius"/>
    </source>
</evidence>
<feature type="transmembrane region" description="Helical" evidence="2">
    <location>
        <begin position="171"/>
        <end position="190"/>
    </location>
</feature>
<feature type="transmembrane region" description="Helical" evidence="2">
    <location>
        <begin position="21"/>
        <end position="40"/>
    </location>
</feature>
<keyword evidence="2" id="KW-1133">Transmembrane helix</keyword>
<evidence type="ECO:0000256" key="1">
    <source>
        <dbReference type="SAM" id="MobiDB-lite"/>
    </source>
</evidence>
<name>A0A290ZDT2_9PSEU</name>
<gene>
    <name evidence="3" type="ORF">CNX65_30890</name>
</gene>
<evidence type="ECO:0000313" key="4">
    <source>
        <dbReference type="Proteomes" id="UP000218505"/>
    </source>
</evidence>
<reference evidence="3" key="1">
    <citation type="submission" date="2017-09" db="EMBL/GenBank/DDBJ databases">
        <title>Complete Genome Sequence of ansamitocin-producing Bacterium Actinosynnema pretiosum X47.</title>
        <authorList>
            <person name="Cao G."/>
            <person name="Zong G."/>
            <person name="Zhong C."/>
            <person name="Fu J."/>
        </authorList>
    </citation>
    <scope>NUCLEOTIDE SEQUENCE [LARGE SCALE GENOMIC DNA]</scope>
    <source>
        <strain evidence="3">X47</strain>
    </source>
</reference>
<feature type="region of interest" description="Disordered" evidence="1">
    <location>
        <begin position="192"/>
        <end position="212"/>
    </location>
</feature>
<dbReference type="EMBL" id="CP023445">
    <property type="protein sequence ID" value="ATE57157.1"/>
    <property type="molecule type" value="Genomic_DNA"/>
</dbReference>
<organism evidence="3 4">
    <name type="scientific">Actinosynnema pretiosum</name>
    <dbReference type="NCBI Taxonomy" id="42197"/>
    <lineage>
        <taxon>Bacteria</taxon>
        <taxon>Bacillati</taxon>
        <taxon>Actinomycetota</taxon>
        <taxon>Actinomycetes</taxon>
        <taxon>Pseudonocardiales</taxon>
        <taxon>Pseudonocardiaceae</taxon>
        <taxon>Actinosynnema</taxon>
    </lineage>
</organism>